<keyword evidence="4" id="KW-1185">Reference proteome</keyword>
<evidence type="ECO:0008006" key="5">
    <source>
        <dbReference type="Google" id="ProtNLM"/>
    </source>
</evidence>
<dbReference type="OrthoDB" id="137965at2"/>
<organism evidence="3 4">
    <name type="scientific">Brevibacillus gelatini</name>
    <dbReference type="NCBI Taxonomy" id="1655277"/>
    <lineage>
        <taxon>Bacteria</taxon>
        <taxon>Bacillati</taxon>
        <taxon>Bacillota</taxon>
        <taxon>Bacilli</taxon>
        <taxon>Bacillales</taxon>
        <taxon>Paenibacillaceae</taxon>
        <taxon>Brevibacillus</taxon>
    </lineage>
</organism>
<evidence type="ECO:0000313" key="4">
    <source>
        <dbReference type="Proteomes" id="UP000268829"/>
    </source>
</evidence>
<keyword evidence="1" id="KW-1133">Transmembrane helix</keyword>
<sequence length="745" mass="83494">MKWKWVLVFAVAWFGFGFAGQPAQAENNMNIEVKLPMGGISKYESWMRLEVTITSEENDVAGYVELSRRALPKNLRQANMRQPVKLEKGKSTTLFFDLPMQMLVHDWYIHVTQNGQVLKSEKLRIPFPKDGQTIGVVDEGGNTFHFLAVNTSQSKMNQPISVHNLTPDMLPDKSWLYDSLDVLAISSKQGALIDDAQLAAIKEWIKLGGVVILSAGPDQDALVQRFRDILPIQTGQKGSVPLAEALRDYAGGKPALPGDLGVYNRNLPLYVAKQSGNGLFLFVNYDVTAEPLASWQYNPLLWQNVMAQQGVTTVLENKRHYDPLSRSFLELSKKIPDVQTPPPVWMVVMWGSYVLLVAPLAYLVLKKVGRREWAWGIIPGAAILMAVGIFAIGKPLVVKTNASYSISEISILDEKLAKARTASTFLAVDKDGYDVIVEPSIVAVPLSQGRSDYEPEGLTDGSRLLSYRNLPYLTPRQALGFGVLQNIGAFDVDVRVEENRLVGKVKNNTVYSYEQTFIEVGLQRISLGALKKGEEKQIDSVLEWLFMPRNLEQDSPDSPEERRKQLQEGVIGYAQGGQVRLIGITTEPVPLMKMQEPHQAHYWNVVNQNVQLQPQADGKVILPYGLLNAVLSEASGDYETNTGYLWQLGKGSITFELETDATNLELKRLLVPLDHSSYRPFHIEYFHQKSGKWRTVERGTKLVLAQELHDALTANRTLLLRFTNSTATRLTLPTPFFQMEGVRKW</sequence>
<dbReference type="Proteomes" id="UP000268829">
    <property type="component" value="Unassembled WGS sequence"/>
</dbReference>
<dbReference type="RefSeq" id="WP_122906242.1">
    <property type="nucleotide sequence ID" value="NZ_RHHS01000047.1"/>
</dbReference>
<evidence type="ECO:0000256" key="1">
    <source>
        <dbReference type="SAM" id="Phobius"/>
    </source>
</evidence>
<proteinExistence type="predicted"/>
<keyword evidence="1" id="KW-0472">Membrane</keyword>
<evidence type="ECO:0000313" key="3">
    <source>
        <dbReference type="EMBL" id="RNB53651.1"/>
    </source>
</evidence>
<gene>
    <name evidence="3" type="ORF">EDM57_18870</name>
</gene>
<comment type="caution">
    <text evidence="3">The sequence shown here is derived from an EMBL/GenBank/DDBJ whole genome shotgun (WGS) entry which is preliminary data.</text>
</comment>
<dbReference type="AlphaFoldDB" id="A0A3M8AR48"/>
<feature type="signal peptide" evidence="2">
    <location>
        <begin position="1"/>
        <end position="25"/>
    </location>
</feature>
<name>A0A3M8AR48_9BACL</name>
<feature type="chain" id="PRO_5018066328" description="DUF4350 domain-containing protein" evidence="2">
    <location>
        <begin position="26"/>
        <end position="745"/>
    </location>
</feature>
<keyword evidence="2" id="KW-0732">Signal</keyword>
<accession>A0A3M8AR48</accession>
<dbReference type="EMBL" id="RHHS01000047">
    <property type="protein sequence ID" value="RNB53651.1"/>
    <property type="molecule type" value="Genomic_DNA"/>
</dbReference>
<feature type="transmembrane region" description="Helical" evidence="1">
    <location>
        <begin position="372"/>
        <end position="393"/>
    </location>
</feature>
<feature type="transmembrane region" description="Helical" evidence="1">
    <location>
        <begin position="344"/>
        <end position="365"/>
    </location>
</feature>
<protein>
    <recommendedName>
        <fullName evidence="5">DUF4350 domain-containing protein</fullName>
    </recommendedName>
</protein>
<keyword evidence="1" id="KW-0812">Transmembrane</keyword>
<reference evidence="3 4" key="1">
    <citation type="submission" date="2018-10" db="EMBL/GenBank/DDBJ databases">
        <title>Phylogenomics of Brevibacillus.</title>
        <authorList>
            <person name="Dunlap C."/>
        </authorList>
    </citation>
    <scope>NUCLEOTIDE SEQUENCE [LARGE SCALE GENOMIC DNA]</scope>
    <source>
        <strain evidence="3 4">DSM 100115</strain>
    </source>
</reference>
<evidence type="ECO:0000256" key="2">
    <source>
        <dbReference type="SAM" id="SignalP"/>
    </source>
</evidence>